<evidence type="ECO:0000256" key="3">
    <source>
        <dbReference type="ARBA" id="ARBA00004496"/>
    </source>
</evidence>
<dbReference type="NCBIfam" id="NF002634">
    <property type="entry name" value="PRK02304.1-3"/>
    <property type="match status" value="1"/>
</dbReference>
<name>A0A8J6LJJ0_9FIRM</name>
<evidence type="ECO:0000256" key="12">
    <source>
        <dbReference type="HAMAP-Rule" id="MF_00004"/>
    </source>
</evidence>
<dbReference type="Gene3D" id="3.40.50.2020">
    <property type="match status" value="1"/>
</dbReference>
<sequence length="172" mass="18659">MDLKALIREIPDFPQPGISFKDISTVIGNAQAFHYIIEELAKGFRADRPEVVVGIESRGYIIGAPLAYALGAGFILVRKPGKLPAATERIDYTLEYGENSLEIHKDAIRPGQRVLIVDDILATGGTVSATAELVRRLGGEIIGYAFLAELDALQGRTKLDGAPIISLVHYED</sequence>
<keyword evidence="9 12" id="KW-0328">Glycosyltransferase</keyword>
<evidence type="ECO:0000313" key="14">
    <source>
        <dbReference type="EMBL" id="MBA2133760.1"/>
    </source>
</evidence>
<dbReference type="RefSeq" id="WP_181340247.1">
    <property type="nucleotide sequence ID" value="NZ_JAAKDE010000019.1"/>
</dbReference>
<dbReference type="NCBIfam" id="NF002633">
    <property type="entry name" value="PRK02304.1-2"/>
    <property type="match status" value="1"/>
</dbReference>
<dbReference type="InterPro" id="IPR050054">
    <property type="entry name" value="UPRTase/APRTase"/>
</dbReference>
<dbReference type="NCBIfam" id="NF002636">
    <property type="entry name" value="PRK02304.1-5"/>
    <property type="match status" value="1"/>
</dbReference>
<dbReference type="PANTHER" id="PTHR32315">
    <property type="entry name" value="ADENINE PHOSPHORIBOSYLTRANSFERASE"/>
    <property type="match status" value="1"/>
</dbReference>
<dbReference type="EC" id="2.4.2.7" evidence="7 12"/>
<organism evidence="14 15">
    <name type="scientific">Capillibacterium thermochitinicola</name>
    <dbReference type="NCBI Taxonomy" id="2699427"/>
    <lineage>
        <taxon>Bacteria</taxon>
        <taxon>Bacillati</taxon>
        <taxon>Bacillota</taxon>
        <taxon>Capillibacterium</taxon>
    </lineage>
</organism>
<evidence type="ECO:0000256" key="8">
    <source>
        <dbReference type="ARBA" id="ARBA00022490"/>
    </source>
</evidence>
<dbReference type="Pfam" id="PF00156">
    <property type="entry name" value="Pribosyltran"/>
    <property type="match status" value="1"/>
</dbReference>
<dbReference type="InterPro" id="IPR000836">
    <property type="entry name" value="PRTase_dom"/>
</dbReference>
<dbReference type="GO" id="GO:0002055">
    <property type="term" value="F:adenine binding"/>
    <property type="evidence" value="ECO:0007669"/>
    <property type="project" value="TreeGrafter"/>
</dbReference>
<dbReference type="InterPro" id="IPR029057">
    <property type="entry name" value="PRTase-like"/>
</dbReference>
<dbReference type="GO" id="GO:0003999">
    <property type="term" value="F:adenine phosphoribosyltransferase activity"/>
    <property type="evidence" value="ECO:0007669"/>
    <property type="project" value="UniProtKB-UniRule"/>
</dbReference>
<dbReference type="GO" id="GO:0005737">
    <property type="term" value="C:cytoplasm"/>
    <property type="evidence" value="ECO:0007669"/>
    <property type="project" value="UniProtKB-SubCell"/>
</dbReference>
<evidence type="ECO:0000256" key="6">
    <source>
        <dbReference type="ARBA" id="ARBA00011738"/>
    </source>
</evidence>
<dbReference type="FunFam" id="3.40.50.2020:FF:000004">
    <property type="entry name" value="Adenine phosphoribosyltransferase"/>
    <property type="match status" value="1"/>
</dbReference>
<dbReference type="NCBIfam" id="TIGR01090">
    <property type="entry name" value="apt"/>
    <property type="match status" value="1"/>
</dbReference>
<comment type="pathway">
    <text evidence="4 12">Purine metabolism; AMP biosynthesis via salvage pathway; AMP from adenine: step 1/1.</text>
</comment>
<dbReference type="SUPFAM" id="SSF53271">
    <property type="entry name" value="PRTase-like"/>
    <property type="match status" value="1"/>
</dbReference>
<dbReference type="CDD" id="cd06223">
    <property type="entry name" value="PRTases_typeI"/>
    <property type="match status" value="1"/>
</dbReference>
<evidence type="ECO:0000256" key="7">
    <source>
        <dbReference type="ARBA" id="ARBA00011893"/>
    </source>
</evidence>
<dbReference type="GO" id="GO:0016208">
    <property type="term" value="F:AMP binding"/>
    <property type="evidence" value="ECO:0007669"/>
    <property type="project" value="TreeGrafter"/>
</dbReference>
<comment type="caution">
    <text evidence="14">The sequence shown here is derived from an EMBL/GenBank/DDBJ whole genome shotgun (WGS) entry which is preliminary data.</text>
</comment>
<reference evidence="14" key="1">
    <citation type="submission" date="2020-06" db="EMBL/GenBank/DDBJ databases">
        <title>Novel chitinolytic bacterium.</title>
        <authorList>
            <person name="Ungkulpasvich U."/>
            <person name="Kosugi A."/>
            <person name="Uke A."/>
        </authorList>
    </citation>
    <scope>NUCLEOTIDE SEQUENCE</scope>
    <source>
        <strain evidence="14">UUS1-1</strain>
    </source>
</reference>
<dbReference type="UniPathway" id="UPA00588">
    <property type="reaction ID" value="UER00646"/>
</dbReference>
<dbReference type="AlphaFoldDB" id="A0A8J6LJJ0"/>
<dbReference type="EMBL" id="JAAKDE010000019">
    <property type="protein sequence ID" value="MBA2133760.1"/>
    <property type="molecule type" value="Genomic_DNA"/>
</dbReference>
<evidence type="ECO:0000256" key="1">
    <source>
        <dbReference type="ARBA" id="ARBA00000868"/>
    </source>
</evidence>
<evidence type="ECO:0000256" key="11">
    <source>
        <dbReference type="ARBA" id="ARBA00022726"/>
    </source>
</evidence>
<comment type="subunit">
    <text evidence="6 12">Homodimer.</text>
</comment>
<evidence type="ECO:0000256" key="2">
    <source>
        <dbReference type="ARBA" id="ARBA00003968"/>
    </source>
</evidence>
<protein>
    <recommendedName>
        <fullName evidence="7 12">Adenine phosphoribosyltransferase</fullName>
        <shortName evidence="12">APRT</shortName>
        <ecNumber evidence="7 12">2.4.2.7</ecNumber>
    </recommendedName>
</protein>
<evidence type="ECO:0000256" key="4">
    <source>
        <dbReference type="ARBA" id="ARBA00004659"/>
    </source>
</evidence>
<comment type="similarity">
    <text evidence="5 12">Belongs to the purine/pyrimidine phosphoribosyltransferase family.</text>
</comment>
<feature type="domain" description="Phosphoribosyltransferase" evidence="13">
    <location>
        <begin position="27"/>
        <end position="151"/>
    </location>
</feature>
<dbReference type="HAMAP" id="MF_00004">
    <property type="entry name" value="Aden_phosphoribosyltr"/>
    <property type="match status" value="1"/>
</dbReference>
<keyword evidence="8 12" id="KW-0963">Cytoplasm</keyword>
<dbReference type="InterPro" id="IPR005764">
    <property type="entry name" value="Ade_phspho_trans"/>
</dbReference>
<comment type="subcellular location">
    <subcellularLocation>
        <location evidence="3 12">Cytoplasm</location>
    </subcellularLocation>
</comment>
<dbReference type="PANTHER" id="PTHR32315:SF3">
    <property type="entry name" value="ADENINE PHOSPHORIBOSYLTRANSFERASE"/>
    <property type="match status" value="1"/>
</dbReference>
<comment type="function">
    <text evidence="2 12">Catalyzes a salvage reaction resulting in the formation of AMP, that is energically less costly than de novo synthesis.</text>
</comment>
<dbReference type="Proteomes" id="UP000657177">
    <property type="component" value="Unassembled WGS sequence"/>
</dbReference>
<comment type="catalytic activity">
    <reaction evidence="1 12">
        <text>AMP + diphosphate = 5-phospho-alpha-D-ribose 1-diphosphate + adenine</text>
        <dbReference type="Rhea" id="RHEA:16609"/>
        <dbReference type="ChEBI" id="CHEBI:16708"/>
        <dbReference type="ChEBI" id="CHEBI:33019"/>
        <dbReference type="ChEBI" id="CHEBI:58017"/>
        <dbReference type="ChEBI" id="CHEBI:456215"/>
        <dbReference type="EC" id="2.4.2.7"/>
    </reaction>
</comment>
<accession>A0A8J6LJJ0</accession>
<evidence type="ECO:0000256" key="5">
    <source>
        <dbReference type="ARBA" id="ARBA00008391"/>
    </source>
</evidence>
<keyword evidence="10 12" id="KW-0808">Transferase</keyword>
<dbReference type="GO" id="GO:0044209">
    <property type="term" value="P:AMP salvage"/>
    <property type="evidence" value="ECO:0007669"/>
    <property type="project" value="UniProtKB-UniRule"/>
</dbReference>
<keyword evidence="11 12" id="KW-0660">Purine salvage</keyword>
<evidence type="ECO:0000313" key="15">
    <source>
        <dbReference type="Proteomes" id="UP000657177"/>
    </source>
</evidence>
<evidence type="ECO:0000259" key="13">
    <source>
        <dbReference type="Pfam" id="PF00156"/>
    </source>
</evidence>
<proteinExistence type="inferred from homology"/>
<evidence type="ECO:0000256" key="10">
    <source>
        <dbReference type="ARBA" id="ARBA00022679"/>
    </source>
</evidence>
<keyword evidence="15" id="KW-1185">Reference proteome</keyword>
<gene>
    <name evidence="12" type="primary">apt</name>
    <name evidence="14" type="ORF">G5B42_09475</name>
</gene>
<dbReference type="GO" id="GO:0006166">
    <property type="term" value="P:purine ribonucleoside salvage"/>
    <property type="evidence" value="ECO:0007669"/>
    <property type="project" value="UniProtKB-UniRule"/>
</dbReference>
<dbReference type="GO" id="GO:0006168">
    <property type="term" value="P:adenine salvage"/>
    <property type="evidence" value="ECO:0007669"/>
    <property type="project" value="InterPro"/>
</dbReference>
<evidence type="ECO:0000256" key="9">
    <source>
        <dbReference type="ARBA" id="ARBA00022676"/>
    </source>
</evidence>